<sequence>MKDFIEMNQRGEFPIWMLVAYTVKGLSESGVQADFDSLPIWLKISIREAIATYRDTRMWVVIRSNSEGEDYSPYAEEVIRKFDLNR</sequence>
<organism evidence="1 2">
    <name type="scientific">Tahibacter harae</name>
    <dbReference type="NCBI Taxonomy" id="2963937"/>
    <lineage>
        <taxon>Bacteria</taxon>
        <taxon>Pseudomonadati</taxon>
        <taxon>Pseudomonadota</taxon>
        <taxon>Gammaproteobacteria</taxon>
        <taxon>Lysobacterales</taxon>
        <taxon>Rhodanobacteraceae</taxon>
        <taxon>Tahibacter</taxon>
    </lineage>
</organism>
<evidence type="ECO:0000313" key="2">
    <source>
        <dbReference type="Proteomes" id="UP001165498"/>
    </source>
</evidence>
<name>A0ABT1QZ93_9GAMM</name>
<evidence type="ECO:0000313" key="1">
    <source>
        <dbReference type="EMBL" id="MCQ4167609.1"/>
    </source>
</evidence>
<accession>A0ABT1QZ93</accession>
<protein>
    <submittedName>
        <fullName evidence="1">Uncharacterized protein</fullName>
    </submittedName>
</protein>
<comment type="caution">
    <text evidence="1">The sequence shown here is derived from an EMBL/GenBank/DDBJ whole genome shotgun (WGS) entry which is preliminary data.</text>
</comment>
<dbReference type="EMBL" id="JANFQO010000037">
    <property type="protein sequence ID" value="MCQ4167609.1"/>
    <property type="molecule type" value="Genomic_DNA"/>
</dbReference>
<proteinExistence type="predicted"/>
<keyword evidence="2" id="KW-1185">Reference proteome</keyword>
<dbReference type="Proteomes" id="UP001165498">
    <property type="component" value="Unassembled WGS sequence"/>
</dbReference>
<gene>
    <name evidence="1" type="ORF">NM961_23115</name>
</gene>
<reference evidence="1" key="1">
    <citation type="submission" date="2022-07" db="EMBL/GenBank/DDBJ databases">
        <title>Tahibacter sp., a new gammaproteobacterium isolated from the silt sample collected at pig farm.</title>
        <authorList>
            <person name="Chen H."/>
        </authorList>
    </citation>
    <scope>NUCLEOTIDE SEQUENCE</scope>
    <source>
        <strain evidence="1">P2K</strain>
    </source>
</reference>
<dbReference type="RefSeq" id="WP_255916794.1">
    <property type="nucleotide sequence ID" value="NZ_JANFQO010000037.1"/>
</dbReference>